<proteinExistence type="predicted"/>
<dbReference type="OrthoDB" id="10249433at2759"/>
<dbReference type="EMBL" id="CAJHUC010002036">
    <property type="protein sequence ID" value="CAD7703025.1"/>
    <property type="molecule type" value="Genomic_DNA"/>
</dbReference>
<dbReference type="GO" id="GO:0052689">
    <property type="term" value="F:carboxylic ester hydrolase activity"/>
    <property type="evidence" value="ECO:0007669"/>
    <property type="project" value="TreeGrafter"/>
</dbReference>
<organism evidence="1 2">
    <name type="scientific">Ostreobium quekettii</name>
    <dbReference type="NCBI Taxonomy" id="121088"/>
    <lineage>
        <taxon>Eukaryota</taxon>
        <taxon>Viridiplantae</taxon>
        <taxon>Chlorophyta</taxon>
        <taxon>core chlorophytes</taxon>
        <taxon>Ulvophyceae</taxon>
        <taxon>TCBD clade</taxon>
        <taxon>Bryopsidales</taxon>
        <taxon>Ostreobineae</taxon>
        <taxon>Ostreobiaceae</taxon>
        <taxon>Ostreobium</taxon>
    </lineage>
</organism>
<accession>A0A8S1JAB9</accession>
<evidence type="ECO:0008006" key="3">
    <source>
        <dbReference type="Google" id="ProtNLM"/>
    </source>
</evidence>
<dbReference type="InterPro" id="IPR053145">
    <property type="entry name" value="AB_hydrolase_Est10"/>
</dbReference>
<dbReference type="SUPFAM" id="SSF53474">
    <property type="entry name" value="alpha/beta-Hydrolases"/>
    <property type="match status" value="1"/>
</dbReference>
<dbReference type="InterPro" id="IPR029058">
    <property type="entry name" value="AB_hydrolase_fold"/>
</dbReference>
<comment type="caution">
    <text evidence="1">The sequence shown here is derived from an EMBL/GenBank/DDBJ whole genome shotgun (WGS) entry which is preliminary data.</text>
</comment>
<dbReference type="Gene3D" id="3.40.50.1820">
    <property type="entry name" value="alpha/beta hydrolase"/>
    <property type="match status" value="1"/>
</dbReference>
<evidence type="ECO:0000313" key="2">
    <source>
        <dbReference type="Proteomes" id="UP000708148"/>
    </source>
</evidence>
<dbReference type="AlphaFoldDB" id="A0A8S1JAB9"/>
<name>A0A8S1JAB9_9CHLO</name>
<sequence length="600" mass="65222">AMVESALAAFYSRSQRSPEEMLGILLTHHDDAFMEWLIEQSPEGSATRHLLGGLTGWNRSLYKRVLTLSRVYLEEDKQSAYDRIYHMSHGELFGLVDRLRVALSSALGHPLHPASLIFDTPPRDKDKLESIELIYPNARGQRHYPLHQLSRIVSGVQHDFIRNPRSLDASKPCPKPKTSSWERSLLPDQDNNLASLHPLLSLLVGVILLTSLAGCRTGASPAGECKPATAVAAHDASGEIEDATFVAKTAAKDATTESSGAAPTRYEEIKREAITFESRGATLKGTLTLPVAASSERFPAVVILHDFGPIGQDGLRAASMGVELPVEVPVYELLAEELARSGVAVLRYDKRTCVKNAAPRCDYPRGHLESARDDLAGALVDDARAALKVARDHARVDPRRVSLLGHGQGATIALALRREGGPESVILLAPSVQPIDALILHQTMTSLALTRVRREEEGDTAVGDLLDKQIATLEADLIEQREAFEKVRGGKVAPSEQIFGMPASTWSGFFSLHDKALEDLGAPHPKGGTLAVFGGLDLSLPPDEPRKMEGILGERTAKSRVEILDDVTHDMVFVSRDTNEAPSLDERLPDLIAGFLRAAK</sequence>
<gene>
    <name evidence="1" type="ORF">OSTQU699_LOCUS8382</name>
</gene>
<protein>
    <recommendedName>
        <fullName evidence="3">Serine aminopeptidase S33 domain-containing protein</fullName>
    </recommendedName>
</protein>
<dbReference type="PANTHER" id="PTHR43265">
    <property type="entry name" value="ESTERASE ESTD"/>
    <property type="match status" value="1"/>
</dbReference>
<evidence type="ECO:0000313" key="1">
    <source>
        <dbReference type="EMBL" id="CAD7703025.1"/>
    </source>
</evidence>
<dbReference type="PANTHER" id="PTHR43265:SF1">
    <property type="entry name" value="ESTERASE ESTD"/>
    <property type="match status" value="1"/>
</dbReference>
<feature type="non-terminal residue" evidence="1">
    <location>
        <position position="600"/>
    </location>
</feature>
<reference evidence="1" key="1">
    <citation type="submission" date="2020-12" db="EMBL/GenBank/DDBJ databases">
        <authorList>
            <person name="Iha C."/>
        </authorList>
    </citation>
    <scope>NUCLEOTIDE SEQUENCE</scope>
</reference>
<dbReference type="Proteomes" id="UP000708148">
    <property type="component" value="Unassembled WGS sequence"/>
</dbReference>
<keyword evidence="2" id="KW-1185">Reference proteome</keyword>